<evidence type="ECO:0000313" key="3">
    <source>
        <dbReference type="Proteomes" id="UP000325440"/>
    </source>
</evidence>
<feature type="compositionally biased region" description="Basic and acidic residues" evidence="1">
    <location>
        <begin position="41"/>
        <end position="51"/>
    </location>
</feature>
<feature type="region of interest" description="Disordered" evidence="1">
    <location>
        <begin position="1"/>
        <end position="51"/>
    </location>
</feature>
<accession>A0A5E4MUL6</accession>
<proteinExistence type="predicted"/>
<sequence length="51" mass="5731">MTDSSSDNVNKDDETLKTHCDEETEEMDIETGMPQCSSDNFNKDDGTLKTQ</sequence>
<organism evidence="2 3">
    <name type="scientific">Cinara cedri</name>
    <dbReference type="NCBI Taxonomy" id="506608"/>
    <lineage>
        <taxon>Eukaryota</taxon>
        <taxon>Metazoa</taxon>
        <taxon>Ecdysozoa</taxon>
        <taxon>Arthropoda</taxon>
        <taxon>Hexapoda</taxon>
        <taxon>Insecta</taxon>
        <taxon>Pterygota</taxon>
        <taxon>Neoptera</taxon>
        <taxon>Paraneoptera</taxon>
        <taxon>Hemiptera</taxon>
        <taxon>Sternorrhyncha</taxon>
        <taxon>Aphidomorpha</taxon>
        <taxon>Aphidoidea</taxon>
        <taxon>Aphididae</taxon>
        <taxon>Lachninae</taxon>
        <taxon>Cinara</taxon>
    </lineage>
</organism>
<keyword evidence="3" id="KW-1185">Reference proteome</keyword>
<reference evidence="2 3" key="1">
    <citation type="submission" date="2019-08" db="EMBL/GenBank/DDBJ databases">
        <authorList>
            <person name="Alioto T."/>
            <person name="Alioto T."/>
            <person name="Gomez Garrido J."/>
        </authorList>
    </citation>
    <scope>NUCLEOTIDE SEQUENCE [LARGE SCALE GENOMIC DNA]</scope>
</reference>
<evidence type="ECO:0000256" key="1">
    <source>
        <dbReference type="SAM" id="MobiDB-lite"/>
    </source>
</evidence>
<protein>
    <submittedName>
        <fullName evidence="2">Uncharacterized protein</fullName>
    </submittedName>
</protein>
<gene>
    <name evidence="2" type="ORF">CINCED_3A013929</name>
</gene>
<dbReference type="EMBL" id="CABPRJ010001147">
    <property type="protein sequence ID" value="VVC35239.1"/>
    <property type="molecule type" value="Genomic_DNA"/>
</dbReference>
<dbReference type="AlphaFoldDB" id="A0A5E4MUL6"/>
<feature type="compositionally biased region" description="Basic and acidic residues" evidence="1">
    <location>
        <begin position="9"/>
        <end position="21"/>
    </location>
</feature>
<dbReference type="Proteomes" id="UP000325440">
    <property type="component" value="Unassembled WGS sequence"/>
</dbReference>
<evidence type="ECO:0000313" key="2">
    <source>
        <dbReference type="EMBL" id="VVC35239.1"/>
    </source>
</evidence>
<name>A0A5E4MUL6_9HEMI</name>